<dbReference type="Proteomes" id="UP000186817">
    <property type="component" value="Unassembled WGS sequence"/>
</dbReference>
<dbReference type="EMBL" id="LSRX01000829">
    <property type="protein sequence ID" value="OLP88098.1"/>
    <property type="molecule type" value="Genomic_DNA"/>
</dbReference>
<dbReference type="OrthoDB" id="10328703at2759"/>
<accession>A0A1Q9CYT9</accession>
<sequence>MDNEVEAAAVVSVDLRASRPLGAVVVGVSRSHVLLHTLEPPRRARKQGCVVRDLVRVRAQSRLPLRVATAQSVKKSIGDGSIPLHRSRKSCTAGVWAIFLKPYASGPLHEIFGEHFEKRGHIVYVGRSEGPCDNTVLAQLGLSTDFDKEFMKFNDGKMDTQLQTKRAAPERTPDKEAAARSKQSARDATPELCQQTYRNPVPAE</sequence>
<evidence type="ECO:0000313" key="2">
    <source>
        <dbReference type="EMBL" id="OLP88098.1"/>
    </source>
</evidence>
<organism evidence="2 3">
    <name type="scientific">Symbiodinium microadriaticum</name>
    <name type="common">Dinoflagellate</name>
    <name type="synonym">Zooxanthella microadriatica</name>
    <dbReference type="NCBI Taxonomy" id="2951"/>
    <lineage>
        <taxon>Eukaryota</taxon>
        <taxon>Sar</taxon>
        <taxon>Alveolata</taxon>
        <taxon>Dinophyceae</taxon>
        <taxon>Suessiales</taxon>
        <taxon>Symbiodiniaceae</taxon>
        <taxon>Symbiodinium</taxon>
    </lineage>
</organism>
<name>A0A1Q9CYT9_SYMMI</name>
<comment type="caution">
    <text evidence="2">The sequence shown here is derived from an EMBL/GenBank/DDBJ whole genome shotgun (WGS) entry which is preliminary data.</text>
</comment>
<evidence type="ECO:0000313" key="3">
    <source>
        <dbReference type="Proteomes" id="UP000186817"/>
    </source>
</evidence>
<feature type="region of interest" description="Disordered" evidence="1">
    <location>
        <begin position="158"/>
        <end position="204"/>
    </location>
</feature>
<gene>
    <name evidence="2" type="ORF">AK812_SmicGene30612</name>
</gene>
<keyword evidence="3" id="KW-1185">Reference proteome</keyword>
<dbReference type="AlphaFoldDB" id="A0A1Q9CYT9"/>
<reference evidence="2 3" key="1">
    <citation type="submission" date="2016-02" db="EMBL/GenBank/DDBJ databases">
        <title>Genome analysis of coral dinoflagellate symbionts highlights evolutionary adaptations to a symbiotic lifestyle.</title>
        <authorList>
            <person name="Aranda M."/>
            <person name="Li Y."/>
            <person name="Liew Y.J."/>
            <person name="Baumgarten S."/>
            <person name="Simakov O."/>
            <person name="Wilson M."/>
            <person name="Piel J."/>
            <person name="Ashoor H."/>
            <person name="Bougouffa S."/>
            <person name="Bajic V.B."/>
            <person name="Ryu T."/>
            <person name="Ravasi T."/>
            <person name="Bayer T."/>
            <person name="Micklem G."/>
            <person name="Kim H."/>
            <person name="Bhak J."/>
            <person name="Lajeunesse T.C."/>
            <person name="Voolstra C.R."/>
        </authorList>
    </citation>
    <scope>NUCLEOTIDE SEQUENCE [LARGE SCALE GENOMIC DNA]</scope>
    <source>
        <strain evidence="2 3">CCMP2467</strain>
    </source>
</reference>
<evidence type="ECO:0000256" key="1">
    <source>
        <dbReference type="SAM" id="MobiDB-lite"/>
    </source>
</evidence>
<protein>
    <submittedName>
        <fullName evidence="2">Uncharacterized protein</fullName>
    </submittedName>
</protein>
<proteinExistence type="predicted"/>
<feature type="compositionally biased region" description="Basic and acidic residues" evidence="1">
    <location>
        <begin position="167"/>
        <end position="189"/>
    </location>
</feature>